<protein>
    <submittedName>
        <fullName evidence="2">U3 small nucleolar RNA-associated protein 7</fullName>
    </submittedName>
</protein>
<dbReference type="Proteomes" id="UP000095286">
    <property type="component" value="Unplaced"/>
</dbReference>
<proteinExistence type="predicted"/>
<evidence type="ECO:0000313" key="2">
    <source>
        <dbReference type="WBParaSite" id="RSKR_0000019500.1"/>
    </source>
</evidence>
<dbReference type="WBParaSite" id="RSKR_0000019500.1">
    <property type="protein sequence ID" value="RSKR_0000019500.1"/>
    <property type="gene ID" value="RSKR_0000019500"/>
</dbReference>
<reference evidence="2" key="1">
    <citation type="submission" date="2016-11" db="UniProtKB">
        <authorList>
            <consortium name="WormBaseParasite"/>
        </authorList>
    </citation>
    <scope>IDENTIFICATION</scope>
    <source>
        <strain evidence="2">KR3021</strain>
    </source>
</reference>
<organism evidence="1 2">
    <name type="scientific">Rhabditophanes sp. KR3021</name>
    <dbReference type="NCBI Taxonomy" id="114890"/>
    <lineage>
        <taxon>Eukaryota</taxon>
        <taxon>Metazoa</taxon>
        <taxon>Ecdysozoa</taxon>
        <taxon>Nematoda</taxon>
        <taxon>Chromadorea</taxon>
        <taxon>Rhabditida</taxon>
        <taxon>Tylenchina</taxon>
        <taxon>Panagrolaimomorpha</taxon>
        <taxon>Strongyloidoidea</taxon>
        <taxon>Alloionematidae</taxon>
        <taxon>Rhabditophanes</taxon>
    </lineage>
</organism>
<name>A0AC35TG57_9BILA</name>
<sequence length="255" mass="28982">MKVSPTEDITKLLVTGGLDSEKSVYSINLADWKVTQLGDLLEGSLSKCVEKFNTETNEREILPFEFPELLNGVSSAVIDNKVYAIGGKIEGGAIFESEKFEWIQLPKLKHNVSHHKSFVVGNVIYVTPGHGPMVMQRIDPRQRKTAVLAQMEGTSRLCTFAKCDDCIMGCGGTTQTQVYDIEVDEWRKMSQLKRTFGGDCFGTLTHMYYFPVFAKDLITRNIAYRFNIKREQWKEFNIHIPPLDYKNDGYSFITV</sequence>
<accession>A0AC35TG57</accession>
<evidence type="ECO:0000313" key="1">
    <source>
        <dbReference type="Proteomes" id="UP000095286"/>
    </source>
</evidence>